<evidence type="ECO:0000313" key="12">
    <source>
        <dbReference type="Proteomes" id="UP000028875"/>
    </source>
</evidence>
<dbReference type="Gene3D" id="1.10.60.40">
    <property type="match status" value="1"/>
</dbReference>
<evidence type="ECO:0000256" key="7">
    <source>
        <dbReference type="PIRSR" id="PIRSR601952-1"/>
    </source>
</evidence>
<dbReference type="STRING" id="1462526.BN990_01018"/>
<accession>A0A024Q933</accession>
<keyword evidence="6 8" id="KW-0460">Magnesium</keyword>
<dbReference type="PROSITE" id="PS00123">
    <property type="entry name" value="ALKALINE_PHOSPHATASE"/>
    <property type="match status" value="1"/>
</dbReference>
<feature type="active site" description="Phosphoserine intermediate" evidence="7">
    <location>
        <position position="95"/>
    </location>
</feature>
<proteinExistence type="inferred from homology"/>
<feature type="signal peptide" evidence="10">
    <location>
        <begin position="1"/>
        <end position="24"/>
    </location>
</feature>
<feature type="binding site" evidence="8">
    <location>
        <position position="55"/>
    </location>
    <ligand>
        <name>Mg(2+)</name>
        <dbReference type="ChEBI" id="CHEBI:18420"/>
    </ligand>
</feature>
<dbReference type="Gene3D" id="3.40.720.10">
    <property type="entry name" value="Alkaline Phosphatase, subunit A"/>
    <property type="match status" value="1"/>
</dbReference>
<dbReference type="AlphaFoldDB" id="A0A024Q933"/>
<dbReference type="InterPro" id="IPR001952">
    <property type="entry name" value="Alkaline_phosphatase"/>
</dbReference>
<keyword evidence="12" id="KW-1185">Reference proteome</keyword>
<evidence type="ECO:0000256" key="10">
    <source>
        <dbReference type="SAM" id="SignalP"/>
    </source>
</evidence>
<reference evidence="11 12" key="1">
    <citation type="submission" date="2014-03" db="EMBL/GenBank/DDBJ databases">
        <authorList>
            <person name="Urmite Genomes U."/>
        </authorList>
    </citation>
    <scope>NUCLEOTIDE SEQUENCE [LARGE SCALE GENOMIC DNA]</scope>
    <source>
        <strain evidence="11 12">Vm-5</strain>
    </source>
</reference>
<feature type="binding site" evidence="8">
    <location>
        <position position="286"/>
    </location>
    <ligand>
        <name>Zn(2+)</name>
        <dbReference type="ChEBI" id="CHEBI:29105"/>
        <label>2</label>
    </ligand>
</feature>
<evidence type="ECO:0000256" key="8">
    <source>
        <dbReference type="PIRSR" id="PIRSR601952-2"/>
    </source>
</evidence>
<dbReference type="SMART" id="SM00098">
    <property type="entry name" value="alkPPc"/>
    <property type="match status" value="1"/>
</dbReference>
<dbReference type="PANTHER" id="PTHR11596">
    <property type="entry name" value="ALKALINE PHOSPHATASE"/>
    <property type="match status" value="1"/>
</dbReference>
<feature type="binding site" evidence="8">
    <location>
        <position position="148"/>
    </location>
    <ligand>
        <name>Mg(2+)</name>
        <dbReference type="ChEBI" id="CHEBI:18420"/>
    </ligand>
</feature>
<dbReference type="PRINTS" id="PR00113">
    <property type="entry name" value="ALKPHPHTASE"/>
</dbReference>
<evidence type="ECO:0000256" key="2">
    <source>
        <dbReference type="ARBA" id="ARBA00022553"/>
    </source>
</evidence>
<dbReference type="eggNOG" id="COG1785">
    <property type="taxonomic scope" value="Bacteria"/>
</dbReference>
<gene>
    <name evidence="11" type="primary">phoA</name>
    <name evidence="11" type="ORF">BN990_01018</name>
</gene>
<comment type="cofactor">
    <cofactor evidence="8">
        <name>Zn(2+)</name>
        <dbReference type="ChEBI" id="CHEBI:29105"/>
    </cofactor>
    <text evidence="8">Binds 2 Zn(2+) ions.</text>
</comment>
<keyword evidence="10" id="KW-0732">Signal</keyword>
<evidence type="ECO:0000256" key="6">
    <source>
        <dbReference type="ARBA" id="ARBA00022842"/>
    </source>
</evidence>
<keyword evidence="4" id="KW-0378">Hydrolase</keyword>
<evidence type="ECO:0000256" key="3">
    <source>
        <dbReference type="ARBA" id="ARBA00022723"/>
    </source>
</evidence>
<evidence type="ECO:0000256" key="1">
    <source>
        <dbReference type="ARBA" id="ARBA00005984"/>
    </source>
</evidence>
<organism evidence="11 12">
    <name type="scientific">Virgibacillus massiliensis</name>
    <dbReference type="NCBI Taxonomy" id="1462526"/>
    <lineage>
        <taxon>Bacteria</taxon>
        <taxon>Bacillati</taxon>
        <taxon>Bacillota</taxon>
        <taxon>Bacilli</taxon>
        <taxon>Bacillales</taxon>
        <taxon>Bacillaceae</taxon>
        <taxon>Virgibacillus</taxon>
    </lineage>
</organism>
<reference evidence="12" key="2">
    <citation type="submission" date="2014-05" db="EMBL/GenBank/DDBJ databases">
        <title>Draft genome sequence of Virgibacillus massiliensis Vm-5.</title>
        <authorList>
            <person name="Khelaifia S."/>
            <person name="Croce O."/>
            <person name="Lagier J.C."/>
            <person name="Raoult D."/>
        </authorList>
    </citation>
    <scope>NUCLEOTIDE SEQUENCE [LARGE SCALE GENOMIC DNA]</scope>
    <source>
        <strain evidence="12">Vm-5</strain>
    </source>
</reference>
<dbReference type="GO" id="GO:0004035">
    <property type="term" value="F:alkaline phosphatase activity"/>
    <property type="evidence" value="ECO:0007669"/>
    <property type="project" value="TreeGrafter"/>
</dbReference>
<dbReference type="GO" id="GO:0046872">
    <property type="term" value="F:metal ion binding"/>
    <property type="evidence" value="ECO:0007669"/>
    <property type="project" value="UniProtKB-KW"/>
</dbReference>
<dbReference type="RefSeq" id="WP_038242752.1">
    <property type="nucleotide sequence ID" value="NZ_BNER01000010.1"/>
</dbReference>
<evidence type="ECO:0000256" key="9">
    <source>
        <dbReference type="RuleBase" id="RU003946"/>
    </source>
</evidence>
<feature type="binding site" evidence="8">
    <location>
        <position position="146"/>
    </location>
    <ligand>
        <name>Mg(2+)</name>
        <dbReference type="ChEBI" id="CHEBI:18420"/>
    </ligand>
</feature>
<dbReference type="SUPFAM" id="SSF53649">
    <property type="entry name" value="Alkaline phosphatase-like"/>
    <property type="match status" value="1"/>
</dbReference>
<sequence length="453" mass="49083" precursor="true">MLKKIGVVAVSLGLVASSMGSVQVAEASKPEWVKPGKPDWVEKGKVENVIYMIPDGFNADYATNYRIFKGEEAVWDDHLKGMYTTHSANSNITDSAAAGTAMATGVKTNNGMLSVDPDGDELETVLEASKDKDMATGLIATSTITHATPAAFASHVEDRNNETEIARQMIANEVDVLLGGGKSNFLPESEGGEQEEGNLLKEAEEQGYEVIEDREELQKKNEISLKDNDKLLGLFADGPLSDEMIRDKEEQPSLAEMTEAGIDILNQERDGFFLMVEGSQIDWAGHDNDAAWAMNEVEAFEEAVKEAIEFAKKDGETLVVIGSDHETGGMTVGANGSASANPELLRDVKATGAQMAAELNEERSNIAEVIKQYTDFGLNETEIEQIKKAEDPAVAINKVISDRANVGWTSSNHTGVQVPVFAYGPKADEFVGFYDNTDLPNKIAEALKLKLDQ</sequence>
<comment type="similarity">
    <text evidence="1 9">Belongs to the alkaline phosphatase family.</text>
</comment>
<evidence type="ECO:0000313" key="11">
    <source>
        <dbReference type="EMBL" id="CDQ38745.1"/>
    </source>
</evidence>
<dbReference type="InterPro" id="IPR018299">
    <property type="entry name" value="Alkaline_phosphatase_AS"/>
</dbReference>
<dbReference type="PANTHER" id="PTHR11596:SF5">
    <property type="entry name" value="ALKALINE PHOSPHATASE"/>
    <property type="match status" value="1"/>
</dbReference>
<feature type="binding site" evidence="8">
    <location>
        <position position="55"/>
    </location>
    <ligand>
        <name>Zn(2+)</name>
        <dbReference type="ChEBI" id="CHEBI:29105"/>
        <label>2</label>
    </ligand>
</feature>
<feature type="binding site" evidence="8">
    <location>
        <position position="277"/>
    </location>
    <ligand>
        <name>Mg(2+)</name>
        <dbReference type="ChEBI" id="CHEBI:18420"/>
    </ligand>
</feature>
<dbReference type="EMBL" id="CCDP010000001">
    <property type="protein sequence ID" value="CDQ38745.1"/>
    <property type="molecule type" value="Genomic_DNA"/>
</dbReference>
<dbReference type="Pfam" id="PF00245">
    <property type="entry name" value="Alk_phosphatase"/>
    <property type="match status" value="1"/>
</dbReference>
<dbReference type="OrthoDB" id="9794455at2"/>
<protein>
    <submittedName>
        <fullName evidence="11">Alkaline phosphatase 4</fullName>
    </submittedName>
</protein>
<comment type="caution">
    <text evidence="11">The sequence shown here is derived from an EMBL/GenBank/DDBJ whole genome shotgun (WGS) entry which is preliminary data.</text>
</comment>
<feature type="binding site" evidence="8">
    <location>
        <position position="325"/>
    </location>
    <ligand>
        <name>Zn(2+)</name>
        <dbReference type="ChEBI" id="CHEBI:29105"/>
        <label>2</label>
    </ligand>
</feature>
<name>A0A024Q933_9BACI</name>
<feature type="binding site" evidence="8">
    <location>
        <position position="324"/>
    </location>
    <ligand>
        <name>Zn(2+)</name>
        <dbReference type="ChEBI" id="CHEBI:29105"/>
        <label>2</label>
    </ligand>
</feature>
<feature type="binding site" evidence="8">
    <location>
        <position position="413"/>
    </location>
    <ligand>
        <name>Zn(2+)</name>
        <dbReference type="ChEBI" id="CHEBI:29105"/>
        <label>2</label>
    </ligand>
</feature>
<feature type="binding site" evidence="8">
    <location>
        <position position="282"/>
    </location>
    <ligand>
        <name>Zn(2+)</name>
        <dbReference type="ChEBI" id="CHEBI:29105"/>
        <label>2</label>
    </ligand>
</feature>
<feature type="chain" id="PRO_5038597197" evidence="10">
    <location>
        <begin position="25"/>
        <end position="453"/>
    </location>
</feature>
<keyword evidence="2" id="KW-0597">Phosphoprotein</keyword>
<dbReference type="CDD" id="cd16012">
    <property type="entry name" value="ALP"/>
    <property type="match status" value="1"/>
</dbReference>
<comment type="cofactor">
    <cofactor evidence="8">
        <name>Mg(2+)</name>
        <dbReference type="ChEBI" id="CHEBI:18420"/>
    </cofactor>
    <text evidence="8">Binds 1 Mg(2+) ion.</text>
</comment>
<keyword evidence="3 8" id="KW-0479">Metal-binding</keyword>
<evidence type="ECO:0000256" key="4">
    <source>
        <dbReference type="ARBA" id="ARBA00022801"/>
    </source>
</evidence>
<keyword evidence="5 8" id="KW-0862">Zinc</keyword>
<evidence type="ECO:0000256" key="5">
    <source>
        <dbReference type="ARBA" id="ARBA00022833"/>
    </source>
</evidence>
<dbReference type="InterPro" id="IPR017850">
    <property type="entry name" value="Alkaline_phosphatase_core_sf"/>
</dbReference>
<dbReference type="Proteomes" id="UP000028875">
    <property type="component" value="Unassembled WGS sequence"/>
</dbReference>